<dbReference type="EMBL" id="BSSU01000010">
    <property type="protein sequence ID" value="GLX82669.1"/>
    <property type="molecule type" value="Genomic_DNA"/>
</dbReference>
<protein>
    <recommendedName>
        <fullName evidence="4">Secreted protein</fullName>
    </recommendedName>
</protein>
<keyword evidence="1" id="KW-0732">Signal</keyword>
<proteinExistence type="predicted"/>
<evidence type="ECO:0000313" key="2">
    <source>
        <dbReference type="EMBL" id="GLX82669.1"/>
    </source>
</evidence>
<feature type="chain" id="PRO_5046259941" description="Secreted protein" evidence="1">
    <location>
        <begin position="22"/>
        <end position="197"/>
    </location>
</feature>
<keyword evidence="3" id="KW-1185">Reference proteome</keyword>
<evidence type="ECO:0008006" key="4">
    <source>
        <dbReference type="Google" id="ProtNLM"/>
    </source>
</evidence>
<reference evidence="2 3" key="1">
    <citation type="submission" date="2023-03" db="EMBL/GenBank/DDBJ databases">
        <title>Draft genome sequence of Thalassotalea eurytherma JCM 18482T.</title>
        <authorList>
            <person name="Sawabe T."/>
        </authorList>
    </citation>
    <scope>NUCLEOTIDE SEQUENCE [LARGE SCALE GENOMIC DNA]</scope>
    <source>
        <strain evidence="2 3">JCM 18482</strain>
    </source>
</reference>
<dbReference type="Proteomes" id="UP001157133">
    <property type="component" value="Unassembled WGS sequence"/>
</dbReference>
<accession>A0ABQ6H596</accession>
<organism evidence="2 3">
    <name type="scientific">Thalassotalea eurytherma</name>
    <dbReference type="NCBI Taxonomy" id="1144278"/>
    <lineage>
        <taxon>Bacteria</taxon>
        <taxon>Pseudomonadati</taxon>
        <taxon>Pseudomonadota</taxon>
        <taxon>Gammaproteobacteria</taxon>
        <taxon>Alteromonadales</taxon>
        <taxon>Colwelliaceae</taxon>
        <taxon>Thalassotalea</taxon>
    </lineage>
</organism>
<name>A0ABQ6H596_9GAMM</name>
<feature type="signal peptide" evidence="1">
    <location>
        <begin position="1"/>
        <end position="21"/>
    </location>
</feature>
<evidence type="ECO:0000313" key="3">
    <source>
        <dbReference type="Proteomes" id="UP001157133"/>
    </source>
</evidence>
<comment type="caution">
    <text evidence="2">The sequence shown here is derived from an EMBL/GenBank/DDBJ whole genome shotgun (WGS) entry which is preliminary data.</text>
</comment>
<gene>
    <name evidence="2" type="ORF">theurythT_21210</name>
</gene>
<dbReference type="RefSeq" id="WP_284208039.1">
    <property type="nucleotide sequence ID" value="NZ_BSSU01000010.1"/>
</dbReference>
<evidence type="ECO:0000256" key="1">
    <source>
        <dbReference type="SAM" id="SignalP"/>
    </source>
</evidence>
<sequence>MNNRLLTLASVSLLSLNTAIADVDVPIAAAQQSFFNNLQQYCGKAFLGKIKTDTPKSDGFSEKLVMHVRYCDENQIQIPFHVGDDSSRTWIITKTHAGLMLKHDHRHKDGSEDTLTMYGGLTEDEGFAQVQSFPADSYTKQLFVKQGIPQSNDNTWQFFLYPERFSYRMIRLAREFQVDFDLSQPITAPKAPWGYED</sequence>